<protein>
    <recommendedName>
        <fullName evidence="5">UDP-glucose/GDP-mannose dehydrogenase C-terminal domain-containing protein</fullName>
    </recommendedName>
</protein>
<dbReference type="Proteomes" id="UP001321542">
    <property type="component" value="Chromosome"/>
</dbReference>
<accession>A0ABM7F8T4</accession>
<comment type="similarity">
    <text evidence="1 4">Belongs to the UDP-glucose/GDP-mannose dehydrogenase family.</text>
</comment>
<reference evidence="6 7" key="1">
    <citation type="journal article" date="2010" name="ChemBioChem">
        <title>Cloning and characterization of the biosynthetic gene cluster of 16-membered macrolide antibiotic FD-891: involvement of a dual functional cytochrome P450 monooxygenase catalyzing epoxidation and hydroxylation.</title>
        <authorList>
            <person name="Kudo F."/>
            <person name="Motegi A."/>
            <person name="Mizoue K."/>
            <person name="Eguchi T."/>
        </authorList>
    </citation>
    <scope>NUCLEOTIDE SEQUENCE [LARGE SCALE GENOMIC DNA]</scope>
    <source>
        <strain evidence="6 7">A-8890</strain>
    </source>
</reference>
<proteinExistence type="inferred from homology"/>
<evidence type="ECO:0000313" key="7">
    <source>
        <dbReference type="Proteomes" id="UP001321542"/>
    </source>
</evidence>
<dbReference type="SMART" id="SM00984">
    <property type="entry name" value="UDPG_MGDP_dh_C"/>
    <property type="match status" value="1"/>
</dbReference>
<dbReference type="Pfam" id="PF00984">
    <property type="entry name" value="UDPG_MGDP_dh"/>
    <property type="match status" value="1"/>
</dbReference>
<dbReference type="Pfam" id="PF03720">
    <property type="entry name" value="UDPG_MGDP_dh_C"/>
    <property type="match status" value="1"/>
</dbReference>
<evidence type="ECO:0000256" key="1">
    <source>
        <dbReference type="ARBA" id="ARBA00006601"/>
    </source>
</evidence>
<dbReference type="InterPro" id="IPR036220">
    <property type="entry name" value="UDP-Glc/GDP-Man_DH_C_sf"/>
</dbReference>
<dbReference type="SUPFAM" id="SSF51735">
    <property type="entry name" value="NAD(P)-binding Rossmann-fold domains"/>
    <property type="match status" value="1"/>
</dbReference>
<dbReference type="InterPro" id="IPR028359">
    <property type="entry name" value="UDP_ManNAc/GlcNAc_DH"/>
</dbReference>
<evidence type="ECO:0000259" key="5">
    <source>
        <dbReference type="SMART" id="SM00984"/>
    </source>
</evidence>
<dbReference type="NCBIfam" id="TIGR03026">
    <property type="entry name" value="NDP-sugDHase"/>
    <property type="match status" value="1"/>
</dbReference>
<dbReference type="Pfam" id="PF03721">
    <property type="entry name" value="UDPG_MGDP_dh_N"/>
    <property type="match status" value="1"/>
</dbReference>
<dbReference type="InterPro" id="IPR017476">
    <property type="entry name" value="UDP-Glc/GDP-Man"/>
</dbReference>
<dbReference type="InterPro" id="IPR014027">
    <property type="entry name" value="UDP-Glc/GDP-Man_DH_C"/>
</dbReference>
<dbReference type="SUPFAM" id="SSF48179">
    <property type="entry name" value="6-phosphogluconate dehydrogenase C-terminal domain-like"/>
    <property type="match status" value="1"/>
</dbReference>
<dbReference type="RefSeq" id="WP_286251491.1">
    <property type="nucleotide sequence ID" value="NZ_AP018448.1"/>
</dbReference>
<gene>
    <name evidence="6" type="ORF">SGFS_036740</name>
</gene>
<keyword evidence="7" id="KW-1185">Reference proteome</keyword>
<dbReference type="EMBL" id="AP018448">
    <property type="protein sequence ID" value="BBC32380.1"/>
    <property type="molecule type" value="Genomic_DNA"/>
</dbReference>
<dbReference type="PIRSF" id="PIRSF000124">
    <property type="entry name" value="UDPglc_GDPman_dh"/>
    <property type="match status" value="1"/>
</dbReference>
<name>A0ABM7F8T4_9ACTN</name>
<dbReference type="SUPFAM" id="SSF52413">
    <property type="entry name" value="UDP-glucose/GDP-mannose dehydrogenase C-terminal domain"/>
    <property type="match status" value="1"/>
</dbReference>
<feature type="domain" description="UDP-glucose/GDP-mannose dehydrogenase C-terminal" evidence="5">
    <location>
        <begin position="316"/>
        <end position="410"/>
    </location>
</feature>
<evidence type="ECO:0000256" key="2">
    <source>
        <dbReference type="ARBA" id="ARBA00023002"/>
    </source>
</evidence>
<dbReference type="PANTHER" id="PTHR43491:SF2">
    <property type="entry name" value="UDP-N-ACETYL-D-MANNOSAMINE DEHYDROGENASE"/>
    <property type="match status" value="1"/>
</dbReference>
<evidence type="ECO:0000313" key="6">
    <source>
        <dbReference type="EMBL" id="BBC32380.1"/>
    </source>
</evidence>
<keyword evidence="2" id="KW-0560">Oxidoreductase</keyword>
<dbReference type="InterPro" id="IPR014026">
    <property type="entry name" value="UDP-Glc/GDP-Man_DH_dimer"/>
</dbReference>
<dbReference type="PANTHER" id="PTHR43491">
    <property type="entry name" value="UDP-N-ACETYL-D-MANNOSAMINE DEHYDROGENASE"/>
    <property type="match status" value="1"/>
</dbReference>
<dbReference type="PIRSF" id="PIRSF500136">
    <property type="entry name" value="UDP_ManNAc_DH"/>
    <property type="match status" value="1"/>
</dbReference>
<dbReference type="InterPro" id="IPR036291">
    <property type="entry name" value="NAD(P)-bd_dom_sf"/>
</dbReference>
<evidence type="ECO:0000256" key="4">
    <source>
        <dbReference type="PIRNR" id="PIRNR000124"/>
    </source>
</evidence>
<keyword evidence="3" id="KW-0520">NAD</keyword>
<dbReference type="Gene3D" id="3.40.50.720">
    <property type="entry name" value="NAD(P)-binding Rossmann-like Domain"/>
    <property type="match status" value="2"/>
</dbReference>
<dbReference type="InterPro" id="IPR001732">
    <property type="entry name" value="UDP-Glc/GDP-Man_DH_N"/>
</dbReference>
<dbReference type="InterPro" id="IPR008927">
    <property type="entry name" value="6-PGluconate_DH-like_C_sf"/>
</dbReference>
<organism evidence="6 7">
    <name type="scientific">Streptomyces graminofaciens</name>
    <dbReference type="NCBI Taxonomy" id="68212"/>
    <lineage>
        <taxon>Bacteria</taxon>
        <taxon>Bacillati</taxon>
        <taxon>Actinomycetota</taxon>
        <taxon>Actinomycetes</taxon>
        <taxon>Kitasatosporales</taxon>
        <taxon>Streptomycetaceae</taxon>
        <taxon>Streptomyces</taxon>
    </lineage>
</organism>
<sequence>MRVAAIGQGYVGLPLSIAIASSGHTLYAVEIDPARFESLRACRSYLVDVTDEELRRETENKRYVPVNDLAEVPEVDIYVISTPTPLTEEKTPDLTYLDRALAQIAQVARPGALIVIESTIFPGATRRHIAPLFEELSGLKPGVDVFFAYSPDRVDPGRDSVLCDVPKLVSGLDAPSLDAISDFYGTVFKEVVPVSSCEVAEFTKLLENTFRYVNIAFVNELSKATSQMNISLREVISAASTKPFGYMPFHHGPGVGGHCLPNNVHYLNHALNSAGHKSELLNAAAEINDSMPRHVMQRLATCLERQGKSLQGATVLILGVAFKSGVADSRNSPALAIGAELVSMGTTVKVTDPWLGIDMASQSFTAVELTAEECRGADAVLLVTDHEEIDYDTVLASSNLILDCRGTLNAAEVEQL</sequence>
<reference evidence="6 7" key="2">
    <citation type="journal article" date="2023" name="ChemBioChem">
        <title>Acyltransferase Domain Exchange between Two Independent Type I Polyketide Synthases in the Same Producer Strain of Macrolide Antibiotics.</title>
        <authorList>
            <person name="Kudo F."/>
            <person name="Kishikawa K."/>
            <person name="Tsuboi K."/>
            <person name="Kido T."/>
            <person name="Usui T."/>
            <person name="Hashimoto J."/>
            <person name="Shin-Ya K."/>
            <person name="Miyanaga A."/>
            <person name="Eguchi T."/>
        </authorList>
    </citation>
    <scope>NUCLEOTIDE SEQUENCE [LARGE SCALE GENOMIC DNA]</scope>
    <source>
        <strain evidence="6 7">A-8890</strain>
    </source>
</reference>
<evidence type="ECO:0000256" key="3">
    <source>
        <dbReference type="ARBA" id="ARBA00023027"/>
    </source>
</evidence>